<reference evidence="2" key="2">
    <citation type="journal article" date="2020" name="Nat. Commun.">
        <title>Large-scale genome sequencing of mycorrhizal fungi provides insights into the early evolution of symbiotic traits.</title>
        <authorList>
            <person name="Miyauchi S."/>
            <person name="Kiss E."/>
            <person name="Kuo A."/>
            <person name="Drula E."/>
            <person name="Kohler A."/>
            <person name="Sanchez-Garcia M."/>
            <person name="Morin E."/>
            <person name="Andreopoulos B."/>
            <person name="Barry K.W."/>
            <person name="Bonito G."/>
            <person name="Buee M."/>
            <person name="Carver A."/>
            <person name="Chen C."/>
            <person name="Cichocki N."/>
            <person name="Clum A."/>
            <person name="Culley D."/>
            <person name="Crous P.W."/>
            <person name="Fauchery L."/>
            <person name="Girlanda M."/>
            <person name="Hayes R.D."/>
            <person name="Keri Z."/>
            <person name="LaButti K."/>
            <person name="Lipzen A."/>
            <person name="Lombard V."/>
            <person name="Magnuson J."/>
            <person name="Maillard F."/>
            <person name="Murat C."/>
            <person name="Nolan M."/>
            <person name="Ohm R.A."/>
            <person name="Pangilinan J."/>
            <person name="Pereira M.F."/>
            <person name="Perotto S."/>
            <person name="Peter M."/>
            <person name="Pfister S."/>
            <person name="Riley R."/>
            <person name="Sitrit Y."/>
            <person name="Stielow J.B."/>
            <person name="Szollosi G."/>
            <person name="Zifcakova L."/>
            <person name="Stursova M."/>
            <person name="Spatafora J.W."/>
            <person name="Tedersoo L."/>
            <person name="Vaario L.M."/>
            <person name="Yamada A."/>
            <person name="Yan M."/>
            <person name="Wang P."/>
            <person name="Xu J."/>
            <person name="Bruns T."/>
            <person name="Baldrian P."/>
            <person name="Vilgalys R."/>
            <person name="Dunand C."/>
            <person name="Henrissat B."/>
            <person name="Grigoriev I.V."/>
            <person name="Hibbett D."/>
            <person name="Nagy L.G."/>
            <person name="Martin F.M."/>
        </authorList>
    </citation>
    <scope>NUCLEOTIDE SEQUENCE</scope>
    <source>
        <strain evidence="2">BED1</strain>
    </source>
</reference>
<accession>A0AAD4B9S1</accession>
<sequence length="156" mass="16495">MHSGASQGAAHRSSAIEDIVTPTDASKNSNSESRNLPKAPQPVSSQDIMELRRSADLRGTPSGPLHARVAGSEQGRLIFASGQLSVAKPPVSQYSAPTTPDHVVSEVVTPKSSLSLLTIRADHEASTDPRPEHAYRLHGHSGQIEDVIIGQTHASI</sequence>
<organism evidence="2 3">
    <name type="scientific">Boletus edulis BED1</name>
    <dbReference type="NCBI Taxonomy" id="1328754"/>
    <lineage>
        <taxon>Eukaryota</taxon>
        <taxon>Fungi</taxon>
        <taxon>Dikarya</taxon>
        <taxon>Basidiomycota</taxon>
        <taxon>Agaricomycotina</taxon>
        <taxon>Agaricomycetes</taxon>
        <taxon>Agaricomycetidae</taxon>
        <taxon>Boletales</taxon>
        <taxon>Boletineae</taxon>
        <taxon>Boletaceae</taxon>
        <taxon>Boletoideae</taxon>
        <taxon>Boletus</taxon>
    </lineage>
</organism>
<evidence type="ECO:0000313" key="3">
    <source>
        <dbReference type="Proteomes" id="UP001194468"/>
    </source>
</evidence>
<dbReference type="EMBL" id="WHUW01000425">
    <property type="protein sequence ID" value="KAF8414802.1"/>
    <property type="molecule type" value="Genomic_DNA"/>
</dbReference>
<reference evidence="2" key="1">
    <citation type="submission" date="2019-10" db="EMBL/GenBank/DDBJ databases">
        <authorList>
            <consortium name="DOE Joint Genome Institute"/>
            <person name="Kuo A."/>
            <person name="Miyauchi S."/>
            <person name="Kiss E."/>
            <person name="Drula E."/>
            <person name="Kohler A."/>
            <person name="Sanchez-Garcia M."/>
            <person name="Andreopoulos B."/>
            <person name="Barry K.W."/>
            <person name="Bonito G."/>
            <person name="Buee M."/>
            <person name="Carver A."/>
            <person name="Chen C."/>
            <person name="Cichocki N."/>
            <person name="Clum A."/>
            <person name="Culley D."/>
            <person name="Crous P.W."/>
            <person name="Fauchery L."/>
            <person name="Girlanda M."/>
            <person name="Hayes R."/>
            <person name="Keri Z."/>
            <person name="LaButti K."/>
            <person name="Lipzen A."/>
            <person name="Lombard V."/>
            <person name="Magnuson J."/>
            <person name="Maillard F."/>
            <person name="Morin E."/>
            <person name="Murat C."/>
            <person name="Nolan M."/>
            <person name="Ohm R."/>
            <person name="Pangilinan J."/>
            <person name="Pereira M."/>
            <person name="Perotto S."/>
            <person name="Peter M."/>
            <person name="Riley R."/>
            <person name="Sitrit Y."/>
            <person name="Stielow B."/>
            <person name="Szollosi G."/>
            <person name="Zifcakova L."/>
            <person name="Stursova M."/>
            <person name="Spatafora J.W."/>
            <person name="Tedersoo L."/>
            <person name="Vaario L.-M."/>
            <person name="Yamada A."/>
            <person name="Yan M."/>
            <person name="Wang P."/>
            <person name="Xu J."/>
            <person name="Bruns T."/>
            <person name="Baldrian P."/>
            <person name="Vilgalys R."/>
            <person name="Henrissat B."/>
            <person name="Grigoriev I.V."/>
            <person name="Hibbett D."/>
            <person name="Nagy L.G."/>
            <person name="Martin F.M."/>
        </authorList>
    </citation>
    <scope>NUCLEOTIDE SEQUENCE</scope>
    <source>
        <strain evidence="2">BED1</strain>
    </source>
</reference>
<evidence type="ECO:0000313" key="2">
    <source>
        <dbReference type="EMBL" id="KAF8414802.1"/>
    </source>
</evidence>
<comment type="caution">
    <text evidence="2">The sequence shown here is derived from an EMBL/GenBank/DDBJ whole genome shotgun (WGS) entry which is preliminary data.</text>
</comment>
<feature type="region of interest" description="Disordered" evidence="1">
    <location>
        <begin position="1"/>
        <end position="46"/>
    </location>
</feature>
<feature type="compositionally biased region" description="Polar residues" evidence="1">
    <location>
        <begin position="23"/>
        <end position="34"/>
    </location>
</feature>
<proteinExistence type="predicted"/>
<name>A0AAD4B9S1_BOLED</name>
<keyword evidence="3" id="KW-1185">Reference proteome</keyword>
<dbReference type="Proteomes" id="UP001194468">
    <property type="component" value="Unassembled WGS sequence"/>
</dbReference>
<gene>
    <name evidence="2" type="ORF">L210DRAFT_945538</name>
</gene>
<protein>
    <submittedName>
        <fullName evidence="2">Uncharacterized protein</fullName>
    </submittedName>
</protein>
<dbReference type="AlphaFoldDB" id="A0AAD4B9S1"/>
<evidence type="ECO:0000256" key="1">
    <source>
        <dbReference type="SAM" id="MobiDB-lite"/>
    </source>
</evidence>